<dbReference type="InterPro" id="IPR001220">
    <property type="entry name" value="Legume_lectin_dom"/>
</dbReference>
<gene>
    <name evidence="6" type="primary">LOC110748166</name>
</gene>
<evidence type="ECO:0000259" key="4">
    <source>
        <dbReference type="Pfam" id="PF00139"/>
    </source>
</evidence>
<dbReference type="PANTHER" id="PTHR32401">
    <property type="entry name" value="CONCANAVALIN A-LIKE LECTIN FAMILY PROTEIN"/>
    <property type="match status" value="1"/>
</dbReference>
<feature type="transmembrane region" description="Helical" evidence="3">
    <location>
        <begin position="6"/>
        <end position="25"/>
    </location>
</feature>
<comment type="similarity">
    <text evidence="1">Belongs to the leguminous lectin family.</text>
</comment>
<keyword evidence="3" id="KW-1133">Transmembrane helix</keyword>
<evidence type="ECO:0000313" key="5">
    <source>
        <dbReference type="Proteomes" id="UP000515124"/>
    </source>
</evidence>
<dbReference type="KEGG" id="pavi:110748166"/>
<dbReference type="InterPro" id="IPR050258">
    <property type="entry name" value="Leguminous_Lectin"/>
</dbReference>
<keyword evidence="2" id="KW-0430">Lectin</keyword>
<name>A0A6P5RLP2_PRUAV</name>
<keyword evidence="3" id="KW-0472">Membrane</keyword>
<dbReference type="AlphaFoldDB" id="A0A6P5RLP2"/>
<feature type="non-terminal residue" evidence="6">
    <location>
        <position position="149"/>
    </location>
</feature>
<dbReference type="Pfam" id="PF00139">
    <property type="entry name" value="Lectin_legB"/>
    <property type="match status" value="1"/>
</dbReference>
<dbReference type="GO" id="GO:0030246">
    <property type="term" value="F:carbohydrate binding"/>
    <property type="evidence" value="ECO:0007669"/>
    <property type="project" value="UniProtKB-KW"/>
</dbReference>
<dbReference type="RefSeq" id="XP_021803884.1">
    <property type="nucleotide sequence ID" value="XM_021948192.1"/>
</dbReference>
<evidence type="ECO:0000313" key="6">
    <source>
        <dbReference type="RefSeq" id="XP_021803884.1"/>
    </source>
</evidence>
<dbReference type="PANTHER" id="PTHR32401:SF47">
    <property type="entry name" value="LEGUME LECTIN DOMAIN-CONTAINING PROTEIN"/>
    <property type="match status" value="1"/>
</dbReference>
<evidence type="ECO:0000256" key="3">
    <source>
        <dbReference type="SAM" id="Phobius"/>
    </source>
</evidence>
<sequence>MSLCRLANCCVTLFIFINLFLPFAVHPLSFHLRQSDFTSTNNITYEGAANISSTGVIELNTISEHFLVGRATYDEALHLWDSIKGSLADFTTNFTFIVDTLNSSTKLGDGFAFFLAPVHFPIPPNSAGAHLGLFNSTTRFAASQNQIVL</sequence>
<evidence type="ECO:0000256" key="1">
    <source>
        <dbReference type="ARBA" id="ARBA00007606"/>
    </source>
</evidence>
<dbReference type="Gene3D" id="2.60.120.200">
    <property type="match status" value="1"/>
</dbReference>
<protein>
    <submittedName>
        <fullName evidence="6">Anti-H(O) lectin 1-like</fullName>
    </submittedName>
</protein>
<dbReference type="Proteomes" id="UP000515124">
    <property type="component" value="Unplaced"/>
</dbReference>
<organism evidence="5 6">
    <name type="scientific">Prunus avium</name>
    <name type="common">Cherry</name>
    <name type="synonym">Cerasus avium</name>
    <dbReference type="NCBI Taxonomy" id="42229"/>
    <lineage>
        <taxon>Eukaryota</taxon>
        <taxon>Viridiplantae</taxon>
        <taxon>Streptophyta</taxon>
        <taxon>Embryophyta</taxon>
        <taxon>Tracheophyta</taxon>
        <taxon>Spermatophyta</taxon>
        <taxon>Magnoliopsida</taxon>
        <taxon>eudicotyledons</taxon>
        <taxon>Gunneridae</taxon>
        <taxon>Pentapetalae</taxon>
        <taxon>rosids</taxon>
        <taxon>fabids</taxon>
        <taxon>Rosales</taxon>
        <taxon>Rosaceae</taxon>
        <taxon>Amygdaloideae</taxon>
        <taxon>Amygdaleae</taxon>
        <taxon>Prunus</taxon>
    </lineage>
</organism>
<feature type="domain" description="Legume lectin" evidence="4">
    <location>
        <begin position="35"/>
        <end position="148"/>
    </location>
</feature>
<keyword evidence="5" id="KW-1185">Reference proteome</keyword>
<dbReference type="GeneID" id="110748166"/>
<reference evidence="6" key="1">
    <citation type="submission" date="2025-08" db="UniProtKB">
        <authorList>
            <consortium name="RefSeq"/>
        </authorList>
    </citation>
    <scope>IDENTIFICATION</scope>
</reference>
<keyword evidence="3" id="KW-0812">Transmembrane</keyword>
<evidence type="ECO:0000256" key="2">
    <source>
        <dbReference type="ARBA" id="ARBA00022734"/>
    </source>
</evidence>
<proteinExistence type="inferred from homology"/>
<dbReference type="InterPro" id="IPR013320">
    <property type="entry name" value="ConA-like_dom_sf"/>
</dbReference>
<accession>A0A6P5RLP2</accession>
<dbReference type="SUPFAM" id="SSF49899">
    <property type="entry name" value="Concanavalin A-like lectins/glucanases"/>
    <property type="match status" value="1"/>
</dbReference>